<protein>
    <submittedName>
        <fullName evidence="2">Uncharacterized protein</fullName>
    </submittedName>
</protein>
<name>A0A5R9CX37_9LACO</name>
<sequence>MGTFHIQKIAVTYFFASILELWLLVAFTTRCFDRYSRMIWQIVISHEATILSDEKPLISNTSTFVDEKATDKPFKALTVIDGGNGLRDTVANFAQKLSNDPRLSAVAGDTVSVDDFNKALAAEGLDTIYYAAKAQKIGPITNPWASGDRVEETDLDETGSLFSKMKGQDIYIYKLSITAVANGTNVANGNQALFGKDRSTIVRSEGIPVTLTYKQVGSFRDSLKDGSQAIKADGFAALYNMGQQ</sequence>
<evidence type="ECO:0000313" key="2">
    <source>
        <dbReference type="EMBL" id="TLQ20372.1"/>
    </source>
</evidence>
<organism evidence="2 3">
    <name type="scientific">Lentilactobacillus parafarraginis</name>
    <dbReference type="NCBI Taxonomy" id="390842"/>
    <lineage>
        <taxon>Bacteria</taxon>
        <taxon>Bacillati</taxon>
        <taxon>Bacillota</taxon>
        <taxon>Bacilli</taxon>
        <taxon>Lactobacillales</taxon>
        <taxon>Lactobacillaceae</taxon>
        <taxon>Lentilactobacillus</taxon>
    </lineage>
</organism>
<keyword evidence="1" id="KW-0472">Membrane</keyword>
<comment type="caution">
    <text evidence="2">The sequence shown here is derived from an EMBL/GenBank/DDBJ whole genome shotgun (WGS) entry which is preliminary data.</text>
</comment>
<accession>A0A5R9CX37</accession>
<evidence type="ECO:0000256" key="1">
    <source>
        <dbReference type="SAM" id="Phobius"/>
    </source>
</evidence>
<evidence type="ECO:0000313" key="3">
    <source>
        <dbReference type="Proteomes" id="UP000305100"/>
    </source>
</evidence>
<dbReference type="Proteomes" id="UP000305100">
    <property type="component" value="Unassembled WGS sequence"/>
</dbReference>
<dbReference type="EMBL" id="VBSX01000005">
    <property type="protein sequence ID" value="TLQ20372.1"/>
    <property type="molecule type" value="Genomic_DNA"/>
</dbReference>
<proteinExistence type="predicted"/>
<reference evidence="2 3" key="1">
    <citation type="submission" date="2019-05" db="EMBL/GenBank/DDBJ databases">
        <title>The metagenome of a microbial culture collection derived from dairy environment covers the genomic content of the human microbiome.</title>
        <authorList>
            <person name="Roder T."/>
            <person name="Wuthrich D."/>
            <person name="Sattari Z."/>
            <person name="Von Ah U."/>
            <person name="Bar C."/>
            <person name="Ronchi F."/>
            <person name="Macpherson A.J."/>
            <person name="Ganal-Vonarburg S.C."/>
            <person name="Bruggmann R."/>
            <person name="Vergeres G."/>
        </authorList>
    </citation>
    <scope>NUCLEOTIDE SEQUENCE [LARGE SCALE GENOMIC DNA]</scope>
    <source>
        <strain evidence="2 3">FAM 1079</strain>
    </source>
</reference>
<keyword evidence="1" id="KW-1133">Transmembrane helix</keyword>
<dbReference type="RefSeq" id="WP_138467218.1">
    <property type="nucleotide sequence ID" value="NZ_VBSX01000005.1"/>
</dbReference>
<feature type="transmembrane region" description="Helical" evidence="1">
    <location>
        <begin position="12"/>
        <end position="32"/>
    </location>
</feature>
<gene>
    <name evidence="2" type="ORF">FEZ41_03035</name>
</gene>
<dbReference type="AlphaFoldDB" id="A0A5R9CX37"/>
<keyword evidence="1" id="KW-0812">Transmembrane</keyword>